<name>A0A542BQT1_SERFO</name>
<evidence type="ECO:0000256" key="4">
    <source>
        <dbReference type="ARBA" id="ARBA00023004"/>
    </source>
</evidence>
<reference evidence="6" key="1">
    <citation type="submission" date="2019-06" db="EMBL/GenBank/DDBJ databases">
        <authorList>
            <person name="Deangelis K."/>
            <person name="Huntemann M."/>
            <person name="Clum A."/>
            <person name="Pillay M."/>
            <person name="Palaniappan K."/>
            <person name="Varghese N."/>
            <person name="Mikhailova N."/>
            <person name="Stamatis D."/>
            <person name="Reddy T."/>
            <person name="Daum C."/>
            <person name="Shapiro N."/>
            <person name="Ivanova N."/>
            <person name="Kyrpides N."/>
            <person name="Woyke T."/>
        </authorList>
    </citation>
    <scope>NUCLEOTIDE SEQUENCE [LARGE SCALE GENOMIC DNA]</scope>
    <source>
        <strain evidence="6">128R</strain>
    </source>
</reference>
<dbReference type="InterPro" id="IPR036188">
    <property type="entry name" value="FAD/NAD-bd_sf"/>
</dbReference>
<evidence type="ECO:0000256" key="3">
    <source>
        <dbReference type="ARBA" id="ARBA00023002"/>
    </source>
</evidence>
<dbReference type="AlphaFoldDB" id="A0A542BQT1"/>
<comment type="caution">
    <text evidence="6">The sequence shown here is derived from an EMBL/GenBank/DDBJ whole genome shotgun (WGS) entry which is preliminary data.</text>
</comment>
<keyword evidence="4" id="KW-0408">Iron</keyword>
<dbReference type="Pfam" id="PF12831">
    <property type="entry name" value="FAD_oxidored"/>
    <property type="match status" value="1"/>
</dbReference>
<sequence>MKFYTEPAKQLPVLIETDVLVVGGGPSGIAAAISAAREGTKTVLMERFGCFGGMMTTAGVESIAWWRHENTVESGGLAKEIEETAKTMGATSPEPQSISQAINAEQFKIVADQMLEDAGVERLLHITAVGVIKENTHLKGIITESKSGRQVILAKVIIDCTGDGDIAAQAQAPFVQPDKDSVMSVTTVFSCSNVNKARFMADIELTQPKYGDWGTDEENKNWSYDVHESCREMFSPYLGKVFAKGKKAGLVPKDVTLGGSWSTVTEFGDANYMNVVSIPKIDCTDVFDLTRAEIEGRKQALYAIETLRQFQPGFENATLKNFGMTVGTRESRHIIGRTRLTEKDICHQGRHADSIGIFPEFIDGNGQLKLPLQPHYFQIPYGAMVPQHVENLLVCGRAIDADPFAYATIRNMGCCIVTGQGAGVAAAVAIKDNQLVSSVNIKKVQARLEGNGVKVF</sequence>
<dbReference type="EMBL" id="VISQ01000001">
    <property type="protein sequence ID" value="TVZ71548.1"/>
    <property type="molecule type" value="Genomic_DNA"/>
</dbReference>
<dbReference type="SUPFAM" id="SSF51905">
    <property type="entry name" value="FAD/NAD(P)-binding domain"/>
    <property type="match status" value="1"/>
</dbReference>
<dbReference type="PANTHER" id="PTHR43498:SF1">
    <property type="entry name" value="COB--COM HETERODISULFIDE REDUCTASE IRON-SULFUR SUBUNIT A"/>
    <property type="match status" value="1"/>
</dbReference>
<dbReference type="GO" id="GO:0046872">
    <property type="term" value="F:metal ion binding"/>
    <property type="evidence" value="ECO:0007669"/>
    <property type="project" value="UniProtKB-KW"/>
</dbReference>
<keyword evidence="2" id="KW-0479">Metal-binding</keyword>
<dbReference type="InterPro" id="IPR039650">
    <property type="entry name" value="HdrA-like"/>
</dbReference>
<protein>
    <submittedName>
        <fullName evidence="6">FAD dependent oxidoreductase</fullName>
    </submittedName>
</protein>
<evidence type="ECO:0000313" key="6">
    <source>
        <dbReference type="EMBL" id="TVZ71548.1"/>
    </source>
</evidence>
<keyword evidence="5" id="KW-0411">Iron-sulfur</keyword>
<dbReference type="Gene3D" id="3.50.50.60">
    <property type="entry name" value="FAD/NAD(P)-binding domain"/>
    <property type="match status" value="1"/>
</dbReference>
<proteinExistence type="predicted"/>
<reference evidence="6" key="2">
    <citation type="submission" date="2019-08" db="EMBL/GenBank/DDBJ databases">
        <title>Investigation of anaerobic lignin degradation for improved lignocellulosic biofuels.</title>
        <authorList>
            <person name="Deangelis K.PhD."/>
        </authorList>
    </citation>
    <scope>NUCLEOTIDE SEQUENCE [LARGE SCALE GENOMIC DNA]</scope>
    <source>
        <strain evidence="6">128R</strain>
    </source>
</reference>
<accession>A0A542BQT1</accession>
<dbReference type="PANTHER" id="PTHR43498">
    <property type="entry name" value="FERREDOXIN:COB-COM HETERODISULFIDE REDUCTASE SUBUNIT A"/>
    <property type="match status" value="1"/>
</dbReference>
<evidence type="ECO:0000256" key="2">
    <source>
        <dbReference type="ARBA" id="ARBA00022723"/>
    </source>
</evidence>
<dbReference type="GO" id="GO:0016491">
    <property type="term" value="F:oxidoreductase activity"/>
    <property type="evidence" value="ECO:0007669"/>
    <property type="project" value="UniProtKB-KW"/>
</dbReference>
<keyword evidence="3" id="KW-0560">Oxidoreductase</keyword>
<organism evidence="6">
    <name type="scientific">Serratia fonticola</name>
    <dbReference type="NCBI Taxonomy" id="47917"/>
    <lineage>
        <taxon>Bacteria</taxon>
        <taxon>Pseudomonadati</taxon>
        <taxon>Pseudomonadota</taxon>
        <taxon>Gammaproteobacteria</taxon>
        <taxon>Enterobacterales</taxon>
        <taxon>Yersiniaceae</taxon>
        <taxon>Serratia</taxon>
    </lineage>
</organism>
<evidence type="ECO:0000256" key="1">
    <source>
        <dbReference type="ARBA" id="ARBA00022485"/>
    </source>
</evidence>
<dbReference type="GO" id="GO:0051539">
    <property type="term" value="F:4 iron, 4 sulfur cluster binding"/>
    <property type="evidence" value="ECO:0007669"/>
    <property type="project" value="UniProtKB-KW"/>
</dbReference>
<dbReference type="OrthoDB" id="9777740at2"/>
<gene>
    <name evidence="6" type="ORF">FHU10_4180</name>
</gene>
<keyword evidence="1" id="KW-0004">4Fe-4S</keyword>
<dbReference type="PRINTS" id="PR00469">
    <property type="entry name" value="PNDRDTASEII"/>
</dbReference>
<evidence type="ECO:0000256" key="5">
    <source>
        <dbReference type="ARBA" id="ARBA00023014"/>
    </source>
</evidence>